<dbReference type="Proteomes" id="UP000050525">
    <property type="component" value="Unassembled WGS sequence"/>
</dbReference>
<comment type="caution">
    <text evidence="1">The sequence shown here is derived from an EMBL/GenBank/DDBJ whole genome shotgun (WGS) entry which is preliminary data.</text>
</comment>
<organism evidence="1 2">
    <name type="scientific">Alligator mississippiensis</name>
    <name type="common">American alligator</name>
    <dbReference type="NCBI Taxonomy" id="8496"/>
    <lineage>
        <taxon>Eukaryota</taxon>
        <taxon>Metazoa</taxon>
        <taxon>Chordata</taxon>
        <taxon>Craniata</taxon>
        <taxon>Vertebrata</taxon>
        <taxon>Euteleostomi</taxon>
        <taxon>Archelosauria</taxon>
        <taxon>Archosauria</taxon>
        <taxon>Crocodylia</taxon>
        <taxon>Alligatoridae</taxon>
        <taxon>Alligatorinae</taxon>
        <taxon>Alligator</taxon>
    </lineage>
</organism>
<proteinExistence type="predicted"/>
<keyword evidence="2" id="KW-1185">Reference proteome</keyword>
<evidence type="ECO:0000313" key="1">
    <source>
        <dbReference type="EMBL" id="KYO22496.1"/>
    </source>
</evidence>
<evidence type="ECO:0000313" key="2">
    <source>
        <dbReference type="Proteomes" id="UP000050525"/>
    </source>
</evidence>
<name>A0A151MD81_ALLMI</name>
<dbReference type="AlphaFoldDB" id="A0A151MD81"/>
<gene>
    <name evidence="1" type="ORF">Y1Q_0003056</name>
</gene>
<dbReference type="EMBL" id="AKHW03006231">
    <property type="protein sequence ID" value="KYO22496.1"/>
    <property type="molecule type" value="Genomic_DNA"/>
</dbReference>
<reference evidence="1 2" key="1">
    <citation type="journal article" date="2012" name="Genome Biol.">
        <title>Sequencing three crocodilian genomes to illuminate the evolution of archosaurs and amniotes.</title>
        <authorList>
            <person name="St John J.A."/>
            <person name="Braun E.L."/>
            <person name="Isberg S.R."/>
            <person name="Miles L.G."/>
            <person name="Chong A.Y."/>
            <person name="Gongora J."/>
            <person name="Dalzell P."/>
            <person name="Moran C."/>
            <person name="Bed'hom B."/>
            <person name="Abzhanov A."/>
            <person name="Burgess S.C."/>
            <person name="Cooksey A.M."/>
            <person name="Castoe T.A."/>
            <person name="Crawford N.G."/>
            <person name="Densmore L.D."/>
            <person name="Drew J.C."/>
            <person name="Edwards S.V."/>
            <person name="Faircloth B.C."/>
            <person name="Fujita M.K."/>
            <person name="Greenwold M.J."/>
            <person name="Hoffmann F.G."/>
            <person name="Howard J.M."/>
            <person name="Iguchi T."/>
            <person name="Janes D.E."/>
            <person name="Khan S.Y."/>
            <person name="Kohno S."/>
            <person name="de Koning A.J."/>
            <person name="Lance S.L."/>
            <person name="McCarthy F.M."/>
            <person name="McCormack J.E."/>
            <person name="Merchant M.E."/>
            <person name="Peterson D.G."/>
            <person name="Pollock D.D."/>
            <person name="Pourmand N."/>
            <person name="Raney B.J."/>
            <person name="Roessler K.A."/>
            <person name="Sanford J.R."/>
            <person name="Sawyer R.H."/>
            <person name="Schmidt C.J."/>
            <person name="Triplett E.W."/>
            <person name="Tuberville T.D."/>
            <person name="Venegas-Anaya M."/>
            <person name="Howard J.T."/>
            <person name="Jarvis E.D."/>
            <person name="Guillette L.J.Jr."/>
            <person name="Glenn T.C."/>
            <person name="Green R.E."/>
            <person name="Ray D.A."/>
        </authorList>
    </citation>
    <scope>NUCLEOTIDE SEQUENCE [LARGE SCALE GENOMIC DNA]</scope>
    <source>
        <strain evidence="1">KSC_2009_1</strain>
    </source>
</reference>
<protein>
    <submittedName>
        <fullName evidence="1">Uncharacterized protein</fullName>
    </submittedName>
</protein>
<sequence>MRNTVSPPEMKTGKHLFCRETENLMKTSSSLSFMYSLLTYMHREICETQASQAPASVNPHLFVSLKCWDSLC</sequence>
<accession>A0A151MD81</accession>